<dbReference type="EMBL" id="GANP01007944">
    <property type="protein sequence ID" value="JAB76524.1"/>
    <property type="molecule type" value="mRNA"/>
</dbReference>
<accession>V5HG70</accession>
<sequence>MLPSQICTSVCSSFSLSTNFFFFCTVVTDDFGSSSVDMQRIRRGSCSSRSQTERRICYYRIYYYACTTATLSRGRATNRRGKGAFCFRK</sequence>
<name>V5HG70_IXORI</name>
<protein>
    <submittedName>
        <fullName evidence="1">Uncharacterized protein</fullName>
    </submittedName>
</protein>
<evidence type="ECO:0000313" key="1">
    <source>
        <dbReference type="EMBL" id="JAB76524.1"/>
    </source>
</evidence>
<reference evidence="1" key="1">
    <citation type="journal article" date="2015" name="Sci. Rep.">
        <title>Tissue- and time-dependent transcription in Ixodes ricinus salivary glands and midguts when blood feeding on the vertebrate host.</title>
        <authorList>
            <person name="Kotsyfakis M."/>
            <person name="Schwarz A."/>
            <person name="Erhart J."/>
            <person name="Ribeiro J.M."/>
        </authorList>
    </citation>
    <scope>NUCLEOTIDE SEQUENCE</scope>
    <source>
        <tissue evidence="1">Salivary gland and midgut</tissue>
    </source>
</reference>
<organism evidence="1">
    <name type="scientific">Ixodes ricinus</name>
    <name type="common">Common tick</name>
    <name type="synonym">Acarus ricinus</name>
    <dbReference type="NCBI Taxonomy" id="34613"/>
    <lineage>
        <taxon>Eukaryota</taxon>
        <taxon>Metazoa</taxon>
        <taxon>Ecdysozoa</taxon>
        <taxon>Arthropoda</taxon>
        <taxon>Chelicerata</taxon>
        <taxon>Arachnida</taxon>
        <taxon>Acari</taxon>
        <taxon>Parasitiformes</taxon>
        <taxon>Ixodida</taxon>
        <taxon>Ixodoidea</taxon>
        <taxon>Ixodidae</taxon>
        <taxon>Ixodinae</taxon>
        <taxon>Ixodes</taxon>
    </lineage>
</organism>
<dbReference type="AlphaFoldDB" id="V5HG70"/>
<proteinExistence type="evidence at transcript level"/>